<sequence>MKLKAPAALDVAGLHCKSGLTAPRPRLSAALLAQKSGSGPAAGGGELVASDTGWRRQEWLIQADYSRIMAGMSGYRWR</sequence>
<accession>A0A4P7XJB2</accession>
<dbReference type="AlphaFoldDB" id="A0A4P7XJB2"/>
<evidence type="ECO:0000313" key="2">
    <source>
        <dbReference type="Proteomes" id="UP000298049"/>
    </source>
</evidence>
<gene>
    <name evidence="1" type="ORF">soil367_11125</name>
</gene>
<keyword evidence="2" id="KW-1185">Reference proteome</keyword>
<evidence type="ECO:0000313" key="1">
    <source>
        <dbReference type="EMBL" id="QCF26442.1"/>
    </source>
</evidence>
<organism evidence="1 2">
    <name type="scientific">Hydrocarboniclastica marina</name>
    <dbReference type="NCBI Taxonomy" id="2259620"/>
    <lineage>
        <taxon>Bacteria</taxon>
        <taxon>Pseudomonadati</taxon>
        <taxon>Pseudomonadota</taxon>
        <taxon>Gammaproteobacteria</taxon>
        <taxon>Alteromonadales</taxon>
        <taxon>Alteromonadaceae</taxon>
        <taxon>Hydrocarboniclastica</taxon>
    </lineage>
</organism>
<proteinExistence type="predicted"/>
<dbReference type="KEGG" id="hmi:soil367_11125"/>
<reference evidence="1 2" key="1">
    <citation type="submission" date="2018-07" db="EMBL/GenBank/DDBJ databases">
        <title>Marsedoiliclastica nanhaica gen. nov. sp. nov., a novel marine hydrocarbonoclastic bacterium isolated from an in-situ enriched hydrocarbon-degrading consortium in deep-sea sediment.</title>
        <authorList>
            <person name="Dong C."/>
            <person name="Ma T."/>
            <person name="Liu R."/>
            <person name="Shao Z."/>
        </authorList>
    </citation>
    <scope>NUCLEOTIDE SEQUENCE [LARGE SCALE GENOMIC DNA]</scope>
    <source>
        <strain evidence="2">soil36-7</strain>
    </source>
</reference>
<dbReference type="EMBL" id="CP031093">
    <property type="protein sequence ID" value="QCF26442.1"/>
    <property type="molecule type" value="Genomic_DNA"/>
</dbReference>
<name>A0A4P7XJB2_9ALTE</name>
<dbReference type="Proteomes" id="UP000298049">
    <property type="component" value="Chromosome"/>
</dbReference>
<protein>
    <submittedName>
        <fullName evidence="1">Uncharacterized protein</fullName>
    </submittedName>
</protein>